<keyword evidence="3" id="KW-1185">Reference proteome</keyword>
<name>A0ABQ5J2Z4_9ASTR</name>
<dbReference type="Gene3D" id="1.10.340.70">
    <property type="match status" value="1"/>
</dbReference>
<evidence type="ECO:0000313" key="2">
    <source>
        <dbReference type="EMBL" id="GJU06486.1"/>
    </source>
</evidence>
<dbReference type="EMBL" id="BQNB010021446">
    <property type="protein sequence ID" value="GJU06486.1"/>
    <property type="molecule type" value="Genomic_DNA"/>
</dbReference>
<reference evidence="2" key="1">
    <citation type="journal article" date="2022" name="Int. J. Mol. Sci.">
        <title>Draft Genome of Tanacetum Coccineum: Genomic Comparison of Closely Related Tanacetum-Family Plants.</title>
        <authorList>
            <person name="Yamashiro T."/>
            <person name="Shiraishi A."/>
            <person name="Nakayama K."/>
            <person name="Satake H."/>
        </authorList>
    </citation>
    <scope>NUCLEOTIDE SEQUENCE</scope>
</reference>
<protein>
    <recommendedName>
        <fullName evidence="1">Integrase zinc-binding domain-containing protein</fullName>
    </recommendedName>
</protein>
<reference evidence="2" key="2">
    <citation type="submission" date="2022-01" db="EMBL/GenBank/DDBJ databases">
        <authorList>
            <person name="Yamashiro T."/>
            <person name="Shiraishi A."/>
            <person name="Satake H."/>
            <person name="Nakayama K."/>
        </authorList>
    </citation>
    <scope>NUCLEOTIDE SEQUENCE</scope>
</reference>
<dbReference type="InterPro" id="IPR041588">
    <property type="entry name" value="Integrase_H2C2"/>
</dbReference>
<evidence type="ECO:0000259" key="1">
    <source>
        <dbReference type="Pfam" id="PF17921"/>
    </source>
</evidence>
<accession>A0ABQ5J2Z4</accession>
<organism evidence="2 3">
    <name type="scientific">Tanacetum coccineum</name>
    <dbReference type="NCBI Taxonomy" id="301880"/>
    <lineage>
        <taxon>Eukaryota</taxon>
        <taxon>Viridiplantae</taxon>
        <taxon>Streptophyta</taxon>
        <taxon>Embryophyta</taxon>
        <taxon>Tracheophyta</taxon>
        <taxon>Spermatophyta</taxon>
        <taxon>Magnoliopsida</taxon>
        <taxon>eudicotyledons</taxon>
        <taxon>Gunneridae</taxon>
        <taxon>Pentapetalae</taxon>
        <taxon>asterids</taxon>
        <taxon>campanulids</taxon>
        <taxon>Asterales</taxon>
        <taxon>Asteraceae</taxon>
        <taxon>Asteroideae</taxon>
        <taxon>Anthemideae</taxon>
        <taxon>Anthemidinae</taxon>
        <taxon>Tanacetum</taxon>
    </lineage>
</organism>
<dbReference type="Proteomes" id="UP001151760">
    <property type="component" value="Unassembled WGS sequence"/>
</dbReference>
<feature type="domain" description="Integrase zinc-binding" evidence="1">
    <location>
        <begin position="13"/>
        <end position="55"/>
    </location>
</feature>
<sequence length="116" mass="12912">MIRRCVVGQESIDILTACHSGPTGGHYGANYTAKKVFDSGFYWPTIYKDAHDLVNPDVTLDCVKEKISQCDGNASKFLSQVVKSFEVWGLDFHGAVLVFKREQIHTRGGRLFAKMG</sequence>
<evidence type="ECO:0000313" key="3">
    <source>
        <dbReference type="Proteomes" id="UP001151760"/>
    </source>
</evidence>
<dbReference type="Pfam" id="PF17921">
    <property type="entry name" value="Integrase_H2C2"/>
    <property type="match status" value="1"/>
</dbReference>
<comment type="caution">
    <text evidence="2">The sequence shown here is derived from an EMBL/GenBank/DDBJ whole genome shotgun (WGS) entry which is preliminary data.</text>
</comment>
<gene>
    <name evidence="2" type="ORF">Tco_1122916</name>
</gene>
<proteinExistence type="predicted"/>